<evidence type="ECO:0000259" key="5">
    <source>
        <dbReference type="Pfam" id="PF13768"/>
    </source>
</evidence>
<keyword evidence="2 3" id="KW-0802">TPR repeat</keyword>
<comment type="caution">
    <text evidence="6">The sequence shown here is derived from an EMBL/GenBank/DDBJ whole genome shotgun (WGS) entry which is preliminary data.</text>
</comment>
<dbReference type="SUPFAM" id="SSF53300">
    <property type="entry name" value="vWA-like"/>
    <property type="match status" value="1"/>
</dbReference>
<reference evidence="6" key="1">
    <citation type="journal article" date="2020" name="mSystems">
        <title>Genome- and Community-Level Interaction Insights into Carbon Utilization and Element Cycling Functions of Hydrothermarchaeota in Hydrothermal Sediment.</title>
        <authorList>
            <person name="Zhou Z."/>
            <person name="Liu Y."/>
            <person name="Xu W."/>
            <person name="Pan J."/>
            <person name="Luo Z.H."/>
            <person name="Li M."/>
        </authorList>
    </citation>
    <scope>NUCLEOTIDE SEQUENCE [LARGE SCALE GENOMIC DNA]</scope>
    <source>
        <strain evidence="6">HyVt-535</strain>
    </source>
</reference>
<evidence type="ECO:0000256" key="1">
    <source>
        <dbReference type="ARBA" id="ARBA00022737"/>
    </source>
</evidence>
<feature type="compositionally biased region" description="Low complexity" evidence="4">
    <location>
        <begin position="382"/>
        <end position="406"/>
    </location>
</feature>
<dbReference type="Pfam" id="PF13768">
    <property type="entry name" value="VWA_3"/>
    <property type="match status" value="1"/>
</dbReference>
<dbReference type="InterPro" id="IPR019734">
    <property type="entry name" value="TPR_rpt"/>
</dbReference>
<protein>
    <submittedName>
        <fullName evidence="6">Tetratricopeptide repeat protein</fullName>
    </submittedName>
</protein>
<evidence type="ECO:0000256" key="3">
    <source>
        <dbReference type="PROSITE-ProRule" id="PRU00339"/>
    </source>
</evidence>
<dbReference type="SMART" id="SM00028">
    <property type="entry name" value="TPR"/>
    <property type="match status" value="1"/>
</dbReference>
<feature type="region of interest" description="Disordered" evidence="4">
    <location>
        <begin position="287"/>
        <end position="457"/>
    </location>
</feature>
<accession>A0A7C5MXF2</accession>
<dbReference type="Gene3D" id="1.25.40.10">
    <property type="entry name" value="Tetratricopeptide repeat domain"/>
    <property type="match status" value="1"/>
</dbReference>
<evidence type="ECO:0000256" key="4">
    <source>
        <dbReference type="SAM" id="MobiDB-lite"/>
    </source>
</evidence>
<dbReference type="InterPro" id="IPR011990">
    <property type="entry name" value="TPR-like_helical_dom_sf"/>
</dbReference>
<dbReference type="InterPro" id="IPR036465">
    <property type="entry name" value="vWFA_dom_sf"/>
</dbReference>
<dbReference type="Proteomes" id="UP000886100">
    <property type="component" value="Unassembled WGS sequence"/>
</dbReference>
<keyword evidence="1" id="KW-0677">Repeat</keyword>
<organism evidence="6">
    <name type="scientific">Thiolapillus brandeum</name>
    <dbReference type="NCBI Taxonomy" id="1076588"/>
    <lineage>
        <taxon>Bacteria</taxon>
        <taxon>Pseudomonadati</taxon>
        <taxon>Pseudomonadota</taxon>
        <taxon>Gammaproteobacteria</taxon>
        <taxon>Chromatiales</taxon>
        <taxon>Sedimenticolaceae</taxon>
        <taxon>Thiolapillus</taxon>
    </lineage>
</organism>
<sequence length="492" mass="51705">RPVSLWVYGARAWRVMPASEDLRLLQRLVAALSPSLLPKGGRALAAALEQVAASQARRGAPGEILVVAHGAADAAVERAAGLAGSGFRVHLLDLGESPVVLRRLAEAGKGGYYGAGEIVDLAAALEPRRYRVAEAAGEPLPVDNGPWLLPLLLGLVFLLFRRGVAPLCLLALALPPPPAEAGWLDLFLTPDQQAWRALQQGSPGAAARRFKDPLWRGIALYRAGEYEAAVLAFAETDTAMAHYNRGNALVRLGDLGSARAAYLAALERDPGLVDAKYNLQLVERSLAERSTGDAGRRAPRRPPGEETGDSRHAQELLEPTRGIEPPPPETGNEPEALRASLGGGMLEARDTGSRDPGEESGQTGQAPEQGADRDGRDDTAARRGQARATVPEAAGGARLPGLPRPGTQTPADTPQVEGGPDAGERRDEGPGEGIEGEAGSPGPGSPGETAVRPGGTRAEALRAAEVWLESIRDDPAELLRAIFRGQREEGMP</sequence>
<evidence type="ECO:0000313" key="6">
    <source>
        <dbReference type="EMBL" id="HHH13721.1"/>
    </source>
</evidence>
<dbReference type="SUPFAM" id="SSF48452">
    <property type="entry name" value="TPR-like"/>
    <property type="match status" value="1"/>
</dbReference>
<dbReference type="AlphaFoldDB" id="A0A7C5MXF2"/>
<dbReference type="EMBL" id="DROM01000348">
    <property type="protein sequence ID" value="HHH13721.1"/>
    <property type="molecule type" value="Genomic_DNA"/>
</dbReference>
<dbReference type="InterPro" id="IPR002035">
    <property type="entry name" value="VWF_A"/>
</dbReference>
<dbReference type="Pfam" id="PF07719">
    <property type="entry name" value="TPR_2"/>
    <property type="match status" value="1"/>
</dbReference>
<feature type="non-terminal residue" evidence="6">
    <location>
        <position position="1"/>
    </location>
</feature>
<feature type="compositionally biased region" description="Basic and acidic residues" evidence="4">
    <location>
        <begin position="347"/>
        <end position="357"/>
    </location>
</feature>
<dbReference type="InterPro" id="IPR013105">
    <property type="entry name" value="TPR_2"/>
</dbReference>
<feature type="domain" description="VWFA" evidence="5">
    <location>
        <begin position="19"/>
        <end position="113"/>
    </location>
</feature>
<feature type="compositionally biased region" description="Basic and acidic residues" evidence="4">
    <location>
        <begin position="287"/>
        <end position="315"/>
    </location>
</feature>
<gene>
    <name evidence="6" type="ORF">ENJ98_05745</name>
</gene>
<name>A0A7C5MXF2_9GAMM</name>
<feature type="compositionally biased region" description="Basic and acidic residues" evidence="4">
    <location>
        <begin position="370"/>
        <end position="381"/>
    </location>
</feature>
<feature type="repeat" description="TPR" evidence="3">
    <location>
        <begin position="239"/>
        <end position="272"/>
    </location>
</feature>
<dbReference type="PROSITE" id="PS50005">
    <property type="entry name" value="TPR"/>
    <property type="match status" value="1"/>
</dbReference>
<dbReference type="Gene3D" id="3.40.50.410">
    <property type="entry name" value="von Willebrand factor, type A domain"/>
    <property type="match status" value="1"/>
</dbReference>
<proteinExistence type="predicted"/>
<evidence type="ECO:0000256" key="2">
    <source>
        <dbReference type="ARBA" id="ARBA00022803"/>
    </source>
</evidence>